<evidence type="ECO:0000256" key="6">
    <source>
        <dbReference type="ARBA" id="ARBA00022723"/>
    </source>
</evidence>
<comment type="cofactor">
    <cofactor evidence="1">
        <name>Zn(2+)</name>
        <dbReference type="ChEBI" id="CHEBI:29105"/>
    </cofactor>
</comment>
<name>A0A8J6XZH8_9BACT</name>
<evidence type="ECO:0000256" key="9">
    <source>
        <dbReference type="ARBA" id="ARBA00031449"/>
    </source>
</evidence>
<evidence type="ECO:0000256" key="4">
    <source>
        <dbReference type="ARBA" id="ARBA00012982"/>
    </source>
</evidence>
<accession>A0A8J6XZH8</accession>
<gene>
    <name evidence="11" type="ORF">IFJ97_04075</name>
</gene>
<evidence type="ECO:0000313" key="11">
    <source>
        <dbReference type="EMBL" id="MBD3870518.1"/>
    </source>
</evidence>
<dbReference type="GO" id="GO:0046872">
    <property type="term" value="F:metal ion binding"/>
    <property type="evidence" value="ECO:0007669"/>
    <property type="project" value="UniProtKB-KW"/>
</dbReference>
<comment type="similarity">
    <text evidence="3">Belongs to the PTPS family. QueD subfamily.</text>
</comment>
<dbReference type="SUPFAM" id="SSF55620">
    <property type="entry name" value="Tetrahydrobiopterin biosynthesis enzymes-like"/>
    <property type="match status" value="1"/>
</dbReference>
<dbReference type="Proteomes" id="UP000598633">
    <property type="component" value="Unassembled WGS sequence"/>
</dbReference>
<keyword evidence="6" id="KW-0479">Metal-binding</keyword>
<reference evidence="11 12" key="1">
    <citation type="submission" date="2020-08" db="EMBL/GenBank/DDBJ databases">
        <title>Acidobacteriota in marine sediments use diverse sulfur dissimilation pathways.</title>
        <authorList>
            <person name="Wasmund K."/>
        </authorList>
    </citation>
    <scope>NUCLEOTIDE SEQUENCE [LARGE SCALE GENOMIC DNA]</scope>
    <source>
        <strain evidence="11">MAG AM3-A</strain>
    </source>
</reference>
<dbReference type="InterPro" id="IPR038418">
    <property type="entry name" value="6-PTP_synth/QueD_sf"/>
</dbReference>
<comment type="pathway">
    <text evidence="2">Purine metabolism; 7-cyano-7-deazaguanine biosynthesis.</text>
</comment>
<sequence>MSRWVIHAQASFDAHHALTSYRGEREQSHRHPWKIAVRVGADELNEESYALDFHQVRDLLTAAIAPLDRSDLNDHPEIGKPSPTAERVAEVLSQKLAPGCEKIGGHLISVSVWEGPDNRVDLILDTSDS</sequence>
<evidence type="ECO:0000256" key="10">
    <source>
        <dbReference type="ARBA" id="ARBA00048807"/>
    </source>
</evidence>
<dbReference type="EMBL" id="JACXWA010000065">
    <property type="protein sequence ID" value="MBD3870518.1"/>
    <property type="molecule type" value="Genomic_DNA"/>
</dbReference>
<dbReference type="PANTHER" id="PTHR12589:SF7">
    <property type="entry name" value="6-PYRUVOYL TETRAHYDROBIOPTERIN SYNTHASE"/>
    <property type="match status" value="1"/>
</dbReference>
<comment type="catalytic activity">
    <reaction evidence="10">
        <text>7,8-dihydroneopterin 3'-triphosphate + H2O = 6-carboxy-5,6,7,8-tetrahydropterin + triphosphate + acetaldehyde + 2 H(+)</text>
        <dbReference type="Rhea" id="RHEA:27966"/>
        <dbReference type="ChEBI" id="CHEBI:15343"/>
        <dbReference type="ChEBI" id="CHEBI:15377"/>
        <dbReference type="ChEBI" id="CHEBI:15378"/>
        <dbReference type="ChEBI" id="CHEBI:18036"/>
        <dbReference type="ChEBI" id="CHEBI:58462"/>
        <dbReference type="ChEBI" id="CHEBI:61032"/>
        <dbReference type="EC" id="4.1.2.50"/>
    </reaction>
</comment>
<dbReference type="GO" id="GO:0070497">
    <property type="term" value="F:6-carboxytetrahydropterin synthase activity"/>
    <property type="evidence" value="ECO:0007669"/>
    <property type="project" value="UniProtKB-EC"/>
</dbReference>
<evidence type="ECO:0000256" key="8">
    <source>
        <dbReference type="ARBA" id="ARBA00023239"/>
    </source>
</evidence>
<protein>
    <recommendedName>
        <fullName evidence="5">6-carboxy-5,6,7,8-tetrahydropterin synthase</fullName>
        <ecNumber evidence="4">4.1.2.50</ecNumber>
    </recommendedName>
    <alternativeName>
        <fullName evidence="9">Queuosine biosynthesis protein QueD</fullName>
    </alternativeName>
</protein>
<dbReference type="Pfam" id="PF01242">
    <property type="entry name" value="PTPS"/>
    <property type="match status" value="1"/>
</dbReference>
<dbReference type="InterPro" id="IPR007115">
    <property type="entry name" value="6-PTP_synth/QueD"/>
</dbReference>
<dbReference type="UniPathway" id="UPA00391"/>
<keyword evidence="7" id="KW-0862">Zinc</keyword>
<evidence type="ECO:0000256" key="5">
    <source>
        <dbReference type="ARBA" id="ARBA00018141"/>
    </source>
</evidence>
<dbReference type="PANTHER" id="PTHR12589">
    <property type="entry name" value="PYRUVOYL TETRAHYDROBIOPTERIN SYNTHASE"/>
    <property type="match status" value="1"/>
</dbReference>
<evidence type="ECO:0000256" key="7">
    <source>
        <dbReference type="ARBA" id="ARBA00022833"/>
    </source>
</evidence>
<evidence type="ECO:0000256" key="3">
    <source>
        <dbReference type="ARBA" id="ARBA00008900"/>
    </source>
</evidence>
<evidence type="ECO:0000256" key="2">
    <source>
        <dbReference type="ARBA" id="ARBA00005061"/>
    </source>
</evidence>
<dbReference type="AlphaFoldDB" id="A0A8J6XZH8"/>
<dbReference type="Gene3D" id="3.30.479.10">
    <property type="entry name" value="6-pyruvoyl tetrahydropterin synthase/QueD"/>
    <property type="match status" value="1"/>
</dbReference>
<dbReference type="EC" id="4.1.2.50" evidence="4"/>
<organism evidence="11 12">
    <name type="scientific">Candidatus Sulfomarinibacter kjeldsenii</name>
    <dbReference type="NCBI Taxonomy" id="2885994"/>
    <lineage>
        <taxon>Bacteria</taxon>
        <taxon>Pseudomonadati</taxon>
        <taxon>Acidobacteriota</taxon>
        <taxon>Thermoanaerobaculia</taxon>
        <taxon>Thermoanaerobaculales</taxon>
        <taxon>Candidatus Sulfomarinibacteraceae</taxon>
        <taxon>Candidatus Sulfomarinibacter</taxon>
    </lineage>
</organism>
<comment type="caution">
    <text evidence="11">The sequence shown here is derived from an EMBL/GenBank/DDBJ whole genome shotgun (WGS) entry which is preliminary data.</text>
</comment>
<evidence type="ECO:0000256" key="1">
    <source>
        <dbReference type="ARBA" id="ARBA00001947"/>
    </source>
</evidence>
<keyword evidence="8" id="KW-0456">Lyase</keyword>
<proteinExistence type="inferred from homology"/>
<evidence type="ECO:0000313" key="12">
    <source>
        <dbReference type="Proteomes" id="UP000598633"/>
    </source>
</evidence>